<name>A0A937X3V0_9BACT</name>
<organism evidence="1 2">
    <name type="scientific">Candidatus Tanganyikabacteria bacterium</name>
    <dbReference type="NCBI Taxonomy" id="2961651"/>
    <lineage>
        <taxon>Bacteria</taxon>
        <taxon>Bacillati</taxon>
        <taxon>Candidatus Sericytochromatia</taxon>
        <taxon>Candidatus Tanganyikabacteria</taxon>
    </lineage>
</organism>
<evidence type="ECO:0000313" key="2">
    <source>
        <dbReference type="Proteomes" id="UP000703893"/>
    </source>
</evidence>
<proteinExistence type="predicted"/>
<sequence length="67" mass="7477">APDADVGLIYISVCGPDGASSSREYRWGKHPRELVKFFATQRALFTLLRELERQARPAMKGARAAKD</sequence>
<comment type="caution">
    <text evidence="1">The sequence shown here is derived from an EMBL/GenBank/DDBJ whole genome shotgun (WGS) entry which is preliminary data.</text>
</comment>
<dbReference type="AlphaFoldDB" id="A0A937X3V0"/>
<reference evidence="1 2" key="1">
    <citation type="submission" date="2019-03" db="EMBL/GenBank/DDBJ databases">
        <title>Lake Tanganyika Metagenome-Assembled Genomes (MAGs).</title>
        <authorList>
            <person name="Tran P."/>
        </authorList>
    </citation>
    <scope>NUCLEOTIDE SEQUENCE [LARGE SCALE GENOMIC DNA]</scope>
    <source>
        <strain evidence="1">K_DeepCast_65m_m2_236</strain>
    </source>
</reference>
<accession>A0A937X3V0</accession>
<gene>
    <name evidence="1" type="ORF">FJZ00_09810</name>
</gene>
<dbReference type="InterPro" id="IPR036653">
    <property type="entry name" value="CinA-like_C"/>
</dbReference>
<protein>
    <submittedName>
        <fullName evidence="1">Uncharacterized protein</fullName>
    </submittedName>
</protein>
<dbReference type="SUPFAM" id="SSF142433">
    <property type="entry name" value="CinA-like"/>
    <property type="match status" value="1"/>
</dbReference>
<dbReference type="EMBL" id="VGJX01000576">
    <property type="protein sequence ID" value="MBM3275439.1"/>
    <property type="molecule type" value="Genomic_DNA"/>
</dbReference>
<evidence type="ECO:0000313" key="1">
    <source>
        <dbReference type="EMBL" id="MBM3275439.1"/>
    </source>
</evidence>
<dbReference type="Proteomes" id="UP000703893">
    <property type="component" value="Unassembled WGS sequence"/>
</dbReference>
<feature type="non-terminal residue" evidence="1">
    <location>
        <position position="1"/>
    </location>
</feature>